<dbReference type="AlphaFoldDB" id="A0A2J6PKD5"/>
<evidence type="ECO:0000313" key="2">
    <source>
        <dbReference type="EMBL" id="PMD14511.1"/>
    </source>
</evidence>
<gene>
    <name evidence="2" type="ORF">NA56DRAFT_710817</name>
</gene>
<accession>A0A2J6PKD5</accession>
<dbReference type="OrthoDB" id="3558505at2759"/>
<feature type="region of interest" description="Disordered" evidence="1">
    <location>
        <begin position="933"/>
        <end position="970"/>
    </location>
</feature>
<evidence type="ECO:0000256" key="1">
    <source>
        <dbReference type="SAM" id="MobiDB-lite"/>
    </source>
</evidence>
<feature type="compositionally biased region" description="Basic and acidic residues" evidence="1">
    <location>
        <begin position="433"/>
        <end position="442"/>
    </location>
</feature>
<reference evidence="2 3" key="1">
    <citation type="submission" date="2016-05" db="EMBL/GenBank/DDBJ databases">
        <title>A degradative enzymes factory behind the ericoid mycorrhizal symbiosis.</title>
        <authorList>
            <consortium name="DOE Joint Genome Institute"/>
            <person name="Martino E."/>
            <person name="Morin E."/>
            <person name="Grelet G."/>
            <person name="Kuo A."/>
            <person name="Kohler A."/>
            <person name="Daghino S."/>
            <person name="Barry K."/>
            <person name="Choi C."/>
            <person name="Cichocki N."/>
            <person name="Clum A."/>
            <person name="Copeland A."/>
            <person name="Hainaut M."/>
            <person name="Haridas S."/>
            <person name="Labutti K."/>
            <person name="Lindquist E."/>
            <person name="Lipzen A."/>
            <person name="Khouja H.-R."/>
            <person name="Murat C."/>
            <person name="Ohm R."/>
            <person name="Olson A."/>
            <person name="Spatafora J."/>
            <person name="Veneault-Fourrey C."/>
            <person name="Henrissat B."/>
            <person name="Grigoriev I."/>
            <person name="Martin F."/>
            <person name="Perotto S."/>
        </authorList>
    </citation>
    <scope>NUCLEOTIDE SEQUENCE [LARGE SCALE GENOMIC DNA]</scope>
    <source>
        <strain evidence="2 3">UAMH 7357</strain>
    </source>
</reference>
<dbReference type="Proteomes" id="UP000235672">
    <property type="component" value="Unassembled WGS sequence"/>
</dbReference>
<proteinExistence type="predicted"/>
<evidence type="ECO:0000313" key="3">
    <source>
        <dbReference type="Proteomes" id="UP000235672"/>
    </source>
</evidence>
<organism evidence="2 3">
    <name type="scientific">Hyaloscypha hepaticicola</name>
    <dbReference type="NCBI Taxonomy" id="2082293"/>
    <lineage>
        <taxon>Eukaryota</taxon>
        <taxon>Fungi</taxon>
        <taxon>Dikarya</taxon>
        <taxon>Ascomycota</taxon>
        <taxon>Pezizomycotina</taxon>
        <taxon>Leotiomycetes</taxon>
        <taxon>Helotiales</taxon>
        <taxon>Hyaloscyphaceae</taxon>
        <taxon>Hyaloscypha</taxon>
    </lineage>
</organism>
<feature type="region of interest" description="Disordered" evidence="1">
    <location>
        <begin position="422"/>
        <end position="442"/>
    </location>
</feature>
<dbReference type="EMBL" id="KZ613521">
    <property type="protein sequence ID" value="PMD14511.1"/>
    <property type="molecule type" value="Genomic_DNA"/>
</dbReference>
<feature type="region of interest" description="Disordered" evidence="1">
    <location>
        <begin position="579"/>
        <end position="609"/>
    </location>
</feature>
<protein>
    <submittedName>
        <fullName evidence="2">Uncharacterized protein</fullName>
    </submittedName>
</protein>
<name>A0A2J6PKD5_9HELO</name>
<feature type="compositionally biased region" description="Basic and acidic residues" evidence="1">
    <location>
        <begin position="596"/>
        <end position="607"/>
    </location>
</feature>
<sequence>MSMTVDTQTTNQIVAHLQHNSMELFLGIKETQERFDSRIRKGRDEAIPPWNGSRALYAEVLVKDLPVAGNDPIDLSTSQIAPRINKRHDLPQVIYTSISAPSGLRISLMFAAKLVFASSPRLDTFIIAARCSFSPSFPQPRRRTSDDTKSIAATMASTSVDTKLKYKEAIEYLKDQNTQIALLTKLPDPLQPREVDVTFYAPRGMTLCFFNAGQLVLTHETTLKTLVLQLQTLLDSVTAENDSLLYFSDSLIVCEIDVRVEGNVMTASLPAIKGLPSFAPEDIDPIIGPRLEGIFWEHDDEELKVMGVYWTALRECLLVGTSFMVRCRDEQRPIFKIKTLRKAPTEPIEGFVDIFAKRSGHIFMTDLLDSFCPVSLDKFDEAITPIPKSVLQTARAREKEIQKATHKGLGEQFRGLLSFKEEQAAADPQRTPRPPEKEPGEKMADEIAAKYPKETAMAFMSKIIMAKNAGSRLQPNLSESDLEFGLQLAKEALESEKAKNNLRGNGEGSSKMTEKPDVFESYRKHLINGGKPLSDFTIKTSTQAEPRMSAPAAPKEDWGKWQRMGGDPRMHKAFSLAGVPYPPSGAADPDEDKDDDTIKPASEKPDTSIRMCGPMSQAEIEYALEMIQREKQIKTSVDESAQEFAEKDDEAFIPTIDSPNKDKGKGKAPAWSPKKAIQALQGGQAKNKKVETLRAIFSPGAKQNSMQSSPYLNALGSSGIAPPPGLYNNMASTSSSPVSGLQFGSDMASSFQPNTGMTNNLAFGNQAQDHTGMAGTSSFGFQTSAGMGNTFASGFQPGSGMGNTFSFGYQSITGLPSTSVFANWQPPQNPYQPAMNQASTASSPLTSWSHLAPIQPPGSGFYDPVYTGPSNDMNMGGRRSSLGHIARTASRSGFQNTTDTALRADTPAFNFAPVNLGVRTVYQPAGYGVQGNGSARGRFGTGQEQGGASGSASGSSAGDGGQQNVDYNTGDDALSKAAKKWLA</sequence>
<feature type="compositionally biased region" description="Gly residues" evidence="1">
    <location>
        <begin position="939"/>
        <end position="949"/>
    </location>
</feature>
<keyword evidence="3" id="KW-1185">Reference proteome</keyword>